<keyword evidence="6 7" id="KW-0676">Redox-active center</keyword>
<dbReference type="InterPro" id="IPR014025">
    <property type="entry name" value="Glutaredoxin_subgr"/>
</dbReference>
<proteinExistence type="inferred from homology"/>
<dbReference type="PANTHER" id="PTHR46679">
    <property type="match status" value="1"/>
</dbReference>
<evidence type="ECO:0000256" key="6">
    <source>
        <dbReference type="ARBA" id="ARBA00023284"/>
    </source>
</evidence>
<dbReference type="CDD" id="cd03418">
    <property type="entry name" value="GRX_GRXb_1_3_like"/>
    <property type="match status" value="1"/>
</dbReference>
<reference evidence="9" key="1">
    <citation type="journal article" date="2013" name="Mar. Drugs">
        <title>Assessing the effectiveness of functional genetic screens for the identification of bioactive metabolites.</title>
        <authorList>
            <person name="Penesyan A."/>
            <person name="Ballestriero F."/>
            <person name="Daim M."/>
            <person name="Kjelleberg S."/>
            <person name="Thomas T."/>
            <person name="Egan S."/>
        </authorList>
    </citation>
    <scope>NUCLEOTIDE SEQUENCE</scope>
    <source>
        <strain evidence="9">D323</strain>
    </source>
</reference>
<comment type="function">
    <text evidence="1 7">Has a glutathione-disulfide oxidoreductase activity in the presence of NADPH and glutathione reductase. Reduces low molecular weight disulfides and proteins.</text>
</comment>
<dbReference type="InterPro" id="IPR036249">
    <property type="entry name" value="Thioredoxin-like_sf"/>
</dbReference>
<keyword evidence="7" id="KW-0963">Cytoplasm</keyword>
<dbReference type="GO" id="GO:0015035">
    <property type="term" value="F:protein-disulfide reductase activity"/>
    <property type="evidence" value="ECO:0007669"/>
    <property type="project" value="TreeGrafter"/>
</dbReference>
<dbReference type="GO" id="GO:0045454">
    <property type="term" value="P:cell redox homeostasis"/>
    <property type="evidence" value="ECO:0007669"/>
    <property type="project" value="InterPro"/>
</dbReference>
<dbReference type="GO" id="GO:0015038">
    <property type="term" value="F:glutathione disulfide oxidoreductase activity"/>
    <property type="evidence" value="ECO:0007669"/>
    <property type="project" value="UniProtKB-UniRule"/>
</dbReference>
<dbReference type="Pfam" id="PF00462">
    <property type="entry name" value="Glutaredoxin"/>
    <property type="match status" value="1"/>
</dbReference>
<evidence type="ECO:0000256" key="5">
    <source>
        <dbReference type="ARBA" id="ARBA00023157"/>
    </source>
</evidence>
<name>M4HXG4_9PROT</name>
<dbReference type="PROSITE" id="PS51354">
    <property type="entry name" value="GLUTAREDOXIN_2"/>
    <property type="match status" value="1"/>
</dbReference>
<dbReference type="InterPro" id="IPR002109">
    <property type="entry name" value="Glutaredoxin"/>
</dbReference>
<keyword evidence="4 7" id="KW-0249">Electron transport</keyword>
<dbReference type="InterPro" id="IPR011900">
    <property type="entry name" value="GRX_bact"/>
</dbReference>
<dbReference type="PANTHER" id="PTHR46679:SF1">
    <property type="entry name" value="GLUTAREDOXIN-2, MITOCHONDRIAL"/>
    <property type="match status" value="1"/>
</dbReference>
<sequence length="103" mass="11569">MAEFLLAFAVYPKDKNMAQVTIYTRDMCGFCARAKRLLDEKGVDYKEFNYSEDPTIRKEMIAKANGANTFPQIFIGSEHIGGCDDLFALERRGHLDGLLSVGL</sequence>
<dbReference type="NCBIfam" id="TIGR02181">
    <property type="entry name" value="GRX_bact"/>
    <property type="match status" value="1"/>
</dbReference>
<evidence type="ECO:0000256" key="2">
    <source>
        <dbReference type="ARBA" id="ARBA00007787"/>
    </source>
</evidence>
<protein>
    <recommendedName>
        <fullName evidence="7">Glutaredoxin</fullName>
    </recommendedName>
</protein>
<accession>M4HXG4</accession>
<evidence type="ECO:0000256" key="7">
    <source>
        <dbReference type="RuleBase" id="RU364065"/>
    </source>
</evidence>
<evidence type="ECO:0000259" key="8">
    <source>
        <dbReference type="Pfam" id="PF00462"/>
    </source>
</evidence>
<comment type="similarity">
    <text evidence="2 7">Belongs to the glutaredoxin family.</text>
</comment>
<evidence type="ECO:0000313" key="9">
    <source>
        <dbReference type="EMBL" id="AFT64106.1"/>
    </source>
</evidence>
<keyword evidence="5" id="KW-1015">Disulfide bond</keyword>
<feature type="domain" description="Glutaredoxin" evidence="8">
    <location>
        <begin position="20"/>
        <end position="80"/>
    </location>
</feature>
<dbReference type="EMBL" id="JX523955">
    <property type="protein sequence ID" value="AFT64106.1"/>
    <property type="molecule type" value="Genomic_DNA"/>
</dbReference>
<evidence type="ECO:0000256" key="1">
    <source>
        <dbReference type="ARBA" id="ARBA00002549"/>
    </source>
</evidence>
<organism evidence="9">
    <name type="scientific">alpha proteobacterium D323</name>
    <dbReference type="NCBI Taxonomy" id="649534"/>
    <lineage>
        <taxon>Bacteria</taxon>
        <taxon>Pseudomonadati</taxon>
        <taxon>Pseudomonadota</taxon>
        <taxon>Alphaproteobacteria</taxon>
    </lineage>
</organism>
<dbReference type="AlphaFoldDB" id="M4HXG4"/>
<evidence type="ECO:0000256" key="3">
    <source>
        <dbReference type="ARBA" id="ARBA00022448"/>
    </source>
</evidence>
<dbReference type="SUPFAM" id="SSF52833">
    <property type="entry name" value="Thioredoxin-like"/>
    <property type="match status" value="1"/>
</dbReference>
<dbReference type="Gene3D" id="3.40.30.10">
    <property type="entry name" value="Glutaredoxin"/>
    <property type="match status" value="1"/>
</dbReference>
<dbReference type="PRINTS" id="PR00160">
    <property type="entry name" value="GLUTAREDOXIN"/>
</dbReference>
<keyword evidence="3 7" id="KW-0813">Transport</keyword>
<evidence type="ECO:0000256" key="4">
    <source>
        <dbReference type="ARBA" id="ARBA00022982"/>
    </source>
</evidence>